<organism evidence="2 3">
    <name type="scientific">Tistrella arctica</name>
    <dbReference type="NCBI Taxonomy" id="3133430"/>
    <lineage>
        <taxon>Bacteria</taxon>
        <taxon>Pseudomonadati</taxon>
        <taxon>Pseudomonadota</taxon>
        <taxon>Alphaproteobacteria</taxon>
        <taxon>Geminicoccales</taxon>
        <taxon>Geminicoccaceae</taxon>
        <taxon>Tistrella</taxon>
    </lineage>
</organism>
<protein>
    <recommendedName>
        <fullName evidence="1">LysM domain-containing protein</fullName>
    </recommendedName>
</protein>
<dbReference type="EMBL" id="JBBKTW010000011">
    <property type="protein sequence ID" value="MEN2991412.1"/>
    <property type="molecule type" value="Genomic_DNA"/>
</dbReference>
<dbReference type="Proteomes" id="UP001413721">
    <property type="component" value="Unassembled WGS sequence"/>
</dbReference>
<dbReference type="PROSITE" id="PS51782">
    <property type="entry name" value="LYSM"/>
    <property type="match status" value="1"/>
</dbReference>
<comment type="caution">
    <text evidence="2">The sequence shown here is derived from an EMBL/GenBank/DDBJ whole genome shotgun (WGS) entry which is preliminary data.</text>
</comment>
<sequence>MSVASLYDAFVRATAQGTISATILPLMGKLTTALGVTALPLTDGDPVRLSAAARLTGKITWADGTSWTLTLVGTVDDDRRDVLEMSLLARTASGKVVLSTLVPDLPTSRIPSPDVGGTLMLGPSIIGDLGPEQAGVLVTAVDDGTADVPPVVLSGNLVLTGTKLAPYAAVLGATQLNLNGTIDPRADAAIADKVKLIAVSPTASTDWPKMGVEQVSLSLTTDYTDVYSLEEPPALISAVLLVLVLTVNTGRPHDVVVTVPLLQSDTLWDIDGNIDPPLTLSDGIIALLQLFPGTTPDTFSLPAGVAALDAFGLSNLRFGIETTGGDLPLPTGISYTGATIVSTTPWDLPIPFIRIEEVGASWLVLWGTPASRWSGSLFGTMRFGSKTGDGEVPPGQEVTDNAGDPVYLDVVVGLPDLTVEATTRGAIELDLAAAMSVFFPGTQPSVSASLIIDRITMGASLPAKTYGATLVAHGDWEIPIGDVTFTLDNVTFEVTVSPSKIWGGLAGMAGVYVGGEQMTILSAGAYYPGDGSWTFQGGLAVGTLNLTEFVYAFLGQTAPDWLPDLELTRLWASYSTSAGNPYAVSAAVAVRWDPDILGVKLALVAEADIKRRPKATGPTMQAARDVLRLDGLAINRPRLHSIVITDAAPGDAPVMIYEGAVKGSFELNNLIVTVGLSFLSDEMTWLFRLQLDKFTLEARTSWTGTGDKRHQVLTVEMQGVTLGAMIESFAALANPNANYRLESPWTFLNSINLGHFTLVIDPTEQSVTLNYTVNLKLGFITIKTVGIRYDRSTGEPQVNIEITGNFLGKDYGREPGMSPLGWDALNDSPPAVPGAGNSLVDLRYMGFGQHVTLDGLTRPDSLADIIKLMRAQLTPMDDPFRNPLDQPSGNKLHFDENSQWLIGLDITLMGTVTVKLVMNDPNLYGVLIALAGPEAGGLSGFSFELLYKKVTDDIGVFHARLQVPDMFRQLDFGVVAITLGIITVDVFTNGNFKVDLGFPHARDFSVSFGLQYGPFLGKGGIYFGLLNGATSTRVPAITNGTFSPVLELGIGLAVGIGREFNKGPLKAGLYLQVEVVFEGVLAWFHPNDAAASKAMYFWAQGTAALVGKVYGKVDFKVISIDVSFEAYAAATLTMAAYKPTLINMSVGVRVKASIKIVFVKISFSFSTSLDVSFTIGSASTTPWVLSADQSGRNLNAASGAGGAALGRNAGLYDALGITPLGNASRSVGARYRRRPADMTRITRTLTRARLAAAHRAAGGAVRPDHQSLTDHHPLTAQMSMLADDNGITLAADPCADGSYRLNFSADAKVYPDGAIERLDVRLVPGFTIADLPVNWPSADPVTGDADPAYKVVLMLSIDGPQPVEVETLAMARTGAITATARAAEQQETSFAVLAEGLFRWAISAIGLDPQTATLTAGDLAELAAQMDCPQTFADGFSFTNLNGFLANNVDVRLSGIPAGDDPDVIGGVSFPMPPVLGWTSPDLPPPENDRNFANWQPVDNAYAARIATYFRKLSPQPMGTDGGDGGGGIDDNEPLSSVIFREYMLLITKSMVQAAENLFARFPVEIDETSTLAGIADGFPTITVPYVMHLGDTVDQVAATYGYGTAELLALNPGLAATLDTAVPGQILPIILGVTPESIAAANPERLLTAAKTIHAAALDTQILDGETAAALCARVGAVVDDWLATIAALDVPTITRAGAPLALPQASFSNPTALTLVQAAALFYVRVNAGTLAVAAVPEAAWYGEAIVQLTGDTIGADGSLPATVMLPSAYDTLTDPVRWTRLSGDTLPLLAAATALWQNPTADPLFATWLASVEALNPGYTTGAVIIPAADTTLQPDETLRALAARLLMVADPTAEPAVPGAGFRGLVAPADILAPLADVTVTDCTLTTADDQTLRDFATSYDLAIETVGRIGADVAGLIRPVDDKPLIVPTLAAVTLDTLMPALTGDAPVRDVAGQVSRFMLHGQRLPVPGSDDDDVLGGLYDLVGQQVTGPAPDTGQPPETTRLTVTITETVETPWLTLVATETAPADADMAALTARRADFAARNPAAAAGHLRPGMILEVDDADSLVITVTEKMLGDGYPSTSLTPVLYAPPAALQLWQDVPVRHGLPQMVMWQVAARPDLPALGAGNGAAAVGMPSFWPFTSNLASLAASVDSGPWQLYRADPEQGPDAPAIAMERFTWATLVDITINRVPGRPHTVEVIGADTAGRQLLLELWQYLEANAATDDASLFFGFQLSPAAGLAGGLVSPTIDRNATYLVRTNLSTETRSGNVSSARSLALADGDTPPSGPYFAPLSNALGFLTLLWEASVVGGGGYWLDMTDADGQGFSDEIWGPEGHAVFTIMAVLDSQSGADPARRLHSFNTAALVADPIDTSATALFVAAPDDRDQVRRATVAQGNVGFTMGLTNPPDTGDSPELTARRLYNLAGYHLIDTAVFDASNDGQPVNGQVDDGTAPIDALRMQKRVRAEDATDDNQTVAQIIPIHRYAKSASVPTIPGLPPAAGDPYAGISAPGRTAPPTATVTLGFHDIFGNSTSPAATQGVEPTAEGDA</sequence>
<accession>A0ABU9YRW2</accession>
<evidence type="ECO:0000313" key="2">
    <source>
        <dbReference type="EMBL" id="MEN2991412.1"/>
    </source>
</evidence>
<gene>
    <name evidence="2" type="ORF">WG926_24075</name>
</gene>
<proteinExistence type="predicted"/>
<dbReference type="InterPro" id="IPR018392">
    <property type="entry name" value="LysM"/>
</dbReference>
<name>A0ABU9YRW2_9PROT</name>
<dbReference type="RefSeq" id="WP_345938461.1">
    <property type="nucleotide sequence ID" value="NZ_JBBKTW010000011.1"/>
</dbReference>
<feature type="domain" description="LysM" evidence="1">
    <location>
        <begin position="1584"/>
        <end position="1630"/>
    </location>
</feature>
<reference evidence="2 3" key="1">
    <citation type="submission" date="2024-03" db="EMBL/GenBank/DDBJ databases">
        <title>High-quality draft genome sequencing of Tistrella sp. BH-R2-4.</title>
        <authorList>
            <person name="Dong C."/>
        </authorList>
    </citation>
    <scope>NUCLEOTIDE SEQUENCE [LARGE SCALE GENOMIC DNA]</scope>
    <source>
        <strain evidence="2 3">BH-R2-4</strain>
    </source>
</reference>
<keyword evidence="3" id="KW-1185">Reference proteome</keyword>
<evidence type="ECO:0000313" key="3">
    <source>
        <dbReference type="Proteomes" id="UP001413721"/>
    </source>
</evidence>
<evidence type="ECO:0000259" key="1">
    <source>
        <dbReference type="PROSITE" id="PS51782"/>
    </source>
</evidence>